<name>A0A0N5A0U8_PARTI</name>
<evidence type="ECO:0000256" key="1">
    <source>
        <dbReference type="SAM" id="MobiDB-lite"/>
    </source>
</evidence>
<feature type="compositionally biased region" description="Low complexity" evidence="1">
    <location>
        <begin position="118"/>
        <end position="127"/>
    </location>
</feature>
<evidence type="ECO:0000313" key="2">
    <source>
        <dbReference type="Proteomes" id="UP000038045"/>
    </source>
</evidence>
<sequence>VRAHGGGDLSRLGRGCLQTGRSRRRILSASAPGRDDPAAGGADERLSRGHRSQGSEALDAGSGAPAGRTALRRRRLDRRSAGTDAPPSQRRLGRAGRRRLRRLVRAAQESLSEILQGQGAFAAGAGRRLQDGRDRDRPARSRSAGAADHRKERTVSPHRAA</sequence>
<keyword evidence="2" id="KW-1185">Reference proteome</keyword>
<organism evidence="2 3">
    <name type="scientific">Parastrongyloides trichosuri</name>
    <name type="common">Possum-specific nematode worm</name>
    <dbReference type="NCBI Taxonomy" id="131310"/>
    <lineage>
        <taxon>Eukaryota</taxon>
        <taxon>Metazoa</taxon>
        <taxon>Ecdysozoa</taxon>
        <taxon>Nematoda</taxon>
        <taxon>Chromadorea</taxon>
        <taxon>Rhabditida</taxon>
        <taxon>Tylenchina</taxon>
        <taxon>Panagrolaimomorpha</taxon>
        <taxon>Strongyloidoidea</taxon>
        <taxon>Strongyloididae</taxon>
        <taxon>Parastrongyloides</taxon>
    </lineage>
</organism>
<accession>A0A0N5A0U8</accession>
<protein>
    <submittedName>
        <fullName evidence="3">Transcriptional regulator, PadR family</fullName>
    </submittedName>
</protein>
<feature type="compositionally biased region" description="Basic and acidic residues" evidence="1">
    <location>
        <begin position="33"/>
        <end position="47"/>
    </location>
</feature>
<feature type="region of interest" description="Disordered" evidence="1">
    <location>
        <begin position="118"/>
        <end position="161"/>
    </location>
</feature>
<reference evidence="3" key="1">
    <citation type="submission" date="2017-02" db="UniProtKB">
        <authorList>
            <consortium name="WormBaseParasite"/>
        </authorList>
    </citation>
    <scope>IDENTIFICATION</scope>
</reference>
<feature type="compositionally biased region" description="Basic and acidic residues" evidence="1">
    <location>
        <begin position="128"/>
        <end position="139"/>
    </location>
</feature>
<dbReference type="AlphaFoldDB" id="A0A0N5A0U8"/>
<dbReference type="Proteomes" id="UP000038045">
    <property type="component" value="Unplaced"/>
</dbReference>
<evidence type="ECO:0000313" key="3">
    <source>
        <dbReference type="WBParaSite" id="PTRK_0001514100.1"/>
    </source>
</evidence>
<feature type="region of interest" description="Disordered" evidence="1">
    <location>
        <begin position="1"/>
        <end position="99"/>
    </location>
</feature>
<proteinExistence type="predicted"/>
<dbReference type="WBParaSite" id="PTRK_0001514100.1">
    <property type="protein sequence ID" value="PTRK_0001514100.1"/>
    <property type="gene ID" value="PTRK_0001514100"/>
</dbReference>